<dbReference type="InterPro" id="IPR050553">
    <property type="entry name" value="Thioredoxin_ResA/DsbE_sf"/>
</dbReference>
<dbReference type="InterPro" id="IPR000866">
    <property type="entry name" value="AhpC/TSA"/>
</dbReference>
<evidence type="ECO:0000259" key="3">
    <source>
        <dbReference type="PROSITE" id="PS51352"/>
    </source>
</evidence>
<accession>A0A517MWL2</accession>
<dbReference type="AlphaFoldDB" id="A0A517MWL2"/>
<dbReference type="GO" id="GO:0016491">
    <property type="term" value="F:oxidoreductase activity"/>
    <property type="evidence" value="ECO:0007669"/>
    <property type="project" value="InterPro"/>
</dbReference>
<dbReference type="InterPro" id="IPR036249">
    <property type="entry name" value="Thioredoxin-like_sf"/>
</dbReference>
<keyword evidence="2" id="KW-0732">Signal</keyword>
<dbReference type="Gene3D" id="3.40.30.10">
    <property type="entry name" value="Glutaredoxin"/>
    <property type="match status" value="1"/>
</dbReference>
<evidence type="ECO:0000313" key="4">
    <source>
        <dbReference type="EMBL" id="QDS99270.1"/>
    </source>
</evidence>
<protein>
    <submittedName>
        <fullName evidence="4">Thiol-disulfide oxidoreductase ResA</fullName>
    </submittedName>
</protein>
<dbReference type="PROSITE" id="PS51352">
    <property type="entry name" value="THIOREDOXIN_2"/>
    <property type="match status" value="1"/>
</dbReference>
<dbReference type="Proteomes" id="UP000319852">
    <property type="component" value="Chromosome"/>
</dbReference>
<keyword evidence="5" id="KW-1185">Reference proteome</keyword>
<reference evidence="4 5" key="1">
    <citation type="submission" date="2019-02" db="EMBL/GenBank/DDBJ databases">
        <title>Deep-cultivation of Planctomycetes and their phenomic and genomic characterization uncovers novel biology.</title>
        <authorList>
            <person name="Wiegand S."/>
            <person name="Jogler M."/>
            <person name="Boedeker C."/>
            <person name="Pinto D."/>
            <person name="Vollmers J."/>
            <person name="Rivas-Marin E."/>
            <person name="Kohn T."/>
            <person name="Peeters S.H."/>
            <person name="Heuer A."/>
            <person name="Rast P."/>
            <person name="Oberbeckmann S."/>
            <person name="Bunk B."/>
            <person name="Jeske O."/>
            <person name="Meyerdierks A."/>
            <person name="Storesund J.E."/>
            <person name="Kallscheuer N."/>
            <person name="Luecker S."/>
            <person name="Lage O.M."/>
            <person name="Pohl T."/>
            <person name="Merkel B.J."/>
            <person name="Hornburger P."/>
            <person name="Mueller R.-W."/>
            <person name="Bruemmer F."/>
            <person name="Labrenz M."/>
            <person name="Spormann A.M."/>
            <person name="Op den Camp H."/>
            <person name="Overmann J."/>
            <person name="Amann R."/>
            <person name="Jetten M.S.M."/>
            <person name="Mascher T."/>
            <person name="Medema M.H."/>
            <person name="Devos D.P."/>
            <person name="Kaster A.-K."/>
            <person name="Ovreas L."/>
            <person name="Rohde M."/>
            <person name="Galperin M.Y."/>
            <person name="Jogler C."/>
        </authorList>
    </citation>
    <scope>NUCLEOTIDE SEQUENCE [LARGE SCALE GENOMIC DNA]</scope>
    <source>
        <strain evidence="4 5">HG15A2</strain>
    </source>
</reference>
<dbReference type="PANTHER" id="PTHR42852:SF13">
    <property type="entry name" value="PROTEIN DIPZ"/>
    <property type="match status" value="1"/>
</dbReference>
<evidence type="ECO:0000313" key="5">
    <source>
        <dbReference type="Proteomes" id="UP000319852"/>
    </source>
</evidence>
<feature type="region of interest" description="Disordered" evidence="1">
    <location>
        <begin position="27"/>
        <end position="54"/>
    </location>
</feature>
<sequence length="425" mass="47715" precursor="true">MRNQWLVYLFCLVLAVCEAHKRAAFAAEQPSASPKTSEGQAVDEKATTDKATENPAAELADAHLKLALAWQIEYRDAKKEDKAAIMKQRPSYSEYSIKFKELADAHPGTEIAASAHAWIAYNTSDKVDKAASMQALVDHHADSEELAKVMVRLIPYRVPTKTYEVQLKSLAERSSSQSVKAAAIYTLLKTYDRARSLRENVETAPDTLKRYSEAESNYFRNFAVKDSEIEALYKTLAEDYSDVVLKSGQHVNISKFVEDGLFKIQHLSVGRIAPDIVAEDIEEHEFKLSDYRGKVVMIAFWGSWCKPCRAMFPHERYLVEKLADKPFALIGVNSDKDVAEARKTAKEENLTWRSFWNGKAATRGQISNKWQVQSWPTTFILDAEGRIHYVGRGGDKADATIVKLLAVMGHDVDLSEPAEESESAE</sequence>
<dbReference type="KEGG" id="amob:HG15A2_25920"/>
<dbReference type="OrthoDB" id="272786at2"/>
<dbReference type="PANTHER" id="PTHR42852">
    <property type="entry name" value="THIOL:DISULFIDE INTERCHANGE PROTEIN DSBE"/>
    <property type="match status" value="1"/>
</dbReference>
<name>A0A517MWL2_9BACT</name>
<dbReference type="EMBL" id="CP036263">
    <property type="protein sequence ID" value="QDS99270.1"/>
    <property type="molecule type" value="Genomic_DNA"/>
</dbReference>
<gene>
    <name evidence="4" type="primary">resA_6</name>
    <name evidence="4" type="ORF">HG15A2_25920</name>
</gene>
<dbReference type="CDD" id="cd02966">
    <property type="entry name" value="TlpA_like_family"/>
    <property type="match status" value="1"/>
</dbReference>
<proteinExistence type="predicted"/>
<evidence type="ECO:0000256" key="1">
    <source>
        <dbReference type="SAM" id="MobiDB-lite"/>
    </source>
</evidence>
<dbReference type="RefSeq" id="WP_145060515.1">
    <property type="nucleotide sequence ID" value="NZ_CP036263.1"/>
</dbReference>
<dbReference type="InterPro" id="IPR013766">
    <property type="entry name" value="Thioredoxin_domain"/>
</dbReference>
<organism evidence="4 5">
    <name type="scientific">Adhaeretor mobilis</name>
    <dbReference type="NCBI Taxonomy" id="1930276"/>
    <lineage>
        <taxon>Bacteria</taxon>
        <taxon>Pseudomonadati</taxon>
        <taxon>Planctomycetota</taxon>
        <taxon>Planctomycetia</taxon>
        <taxon>Pirellulales</taxon>
        <taxon>Lacipirellulaceae</taxon>
        <taxon>Adhaeretor</taxon>
    </lineage>
</organism>
<dbReference type="GO" id="GO:0016209">
    <property type="term" value="F:antioxidant activity"/>
    <property type="evidence" value="ECO:0007669"/>
    <property type="project" value="InterPro"/>
</dbReference>
<dbReference type="Pfam" id="PF00578">
    <property type="entry name" value="AhpC-TSA"/>
    <property type="match status" value="1"/>
</dbReference>
<feature type="signal peptide" evidence="2">
    <location>
        <begin position="1"/>
        <end position="26"/>
    </location>
</feature>
<feature type="compositionally biased region" description="Basic and acidic residues" evidence="1">
    <location>
        <begin position="42"/>
        <end position="52"/>
    </location>
</feature>
<dbReference type="SUPFAM" id="SSF52833">
    <property type="entry name" value="Thioredoxin-like"/>
    <property type="match status" value="1"/>
</dbReference>
<feature type="chain" id="PRO_5021750498" evidence="2">
    <location>
        <begin position="27"/>
        <end position="425"/>
    </location>
</feature>
<feature type="compositionally biased region" description="Polar residues" evidence="1">
    <location>
        <begin position="30"/>
        <end position="39"/>
    </location>
</feature>
<evidence type="ECO:0000256" key="2">
    <source>
        <dbReference type="SAM" id="SignalP"/>
    </source>
</evidence>
<feature type="domain" description="Thioredoxin" evidence="3">
    <location>
        <begin position="267"/>
        <end position="410"/>
    </location>
</feature>